<dbReference type="GO" id="GO:0043531">
    <property type="term" value="F:ADP binding"/>
    <property type="evidence" value="ECO:0007669"/>
    <property type="project" value="InterPro"/>
</dbReference>
<dbReference type="InterPro" id="IPR041118">
    <property type="entry name" value="Rx_N"/>
</dbReference>
<feature type="domain" description="Disease resistance protein winged helix" evidence="8">
    <location>
        <begin position="424"/>
        <end position="491"/>
    </location>
</feature>
<keyword evidence="3" id="KW-0547">Nucleotide-binding</keyword>
<dbReference type="Proteomes" id="UP000289738">
    <property type="component" value="Chromosome A02"/>
</dbReference>
<evidence type="ECO:0008006" key="12">
    <source>
        <dbReference type="Google" id="ProtNLM"/>
    </source>
</evidence>
<evidence type="ECO:0000256" key="2">
    <source>
        <dbReference type="ARBA" id="ARBA00022737"/>
    </source>
</evidence>
<comment type="caution">
    <text evidence="10">The sequence shown here is derived from an EMBL/GenBank/DDBJ whole genome shotgun (WGS) entry which is preliminary data.</text>
</comment>
<feature type="domain" description="Disease resistance N-terminal" evidence="7">
    <location>
        <begin position="14"/>
        <end position="95"/>
    </location>
</feature>
<feature type="domain" description="R13L1/DRL21-like LRR repeat region" evidence="9">
    <location>
        <begin position="680"/>
        <end position="807"/>
    </location>
</feature>
<dbReference type="InterPro" id="IPR042197">
    <property type="entry name" value="Apaf_helical"/>
</dbReference>
<dbReference type="FunFam" id="1.10.10.10:FF:000322">
    <property type="entry name" value="Probable disease resistance protein At1g63360"/>
    <property type="match status" value="1"/>
</dbReference>
<evidence type="ECO:0000256" key="4">
    <source>
        <dbReference type="ARBA" id="ARBA00022821"/>
    </source>
</evidence>
<keyword evidence="4" id="KW-0611">Plant defense</keyword>
<dbReference type="Gene3D" id="1.10.8.430">
    <property type="entry name" value="Helical domain of apoptotic protease-activating factors"/>
    <property type="match status" value="1"/>
</dbReference>
<evidence type="ECO:0000259" key="8">
    <source>
        <dbReference type="Pfam" id="PF23559"/>
    </source>
</evidence>
<name>A0A445E7G6_ARAHY</name>
<accession>A0A445E7G6</accession>
<dbReference type="Gene3D" id="1.20.5.4130">
    <property type="match status" value="1"/>
</dbReference>
<evidence type="ECO:0000256" key="5">
    <source>
        <dbReference type="ARBA" id="ARBA00022840"/>
    </source>
</evidence>
<dbReference type="PRINTS" id="PR00364">
    <property type="entry name" value="DISEASERSIST"/>
</dbReference>
<organism evidence="10 11">
    <name type="scientific">Arachis hypogaea</name>
    <name type="common">Peanut</name>
    <dbReference type="NCBI Taxonomy" id="3818"/>
    <lineage>
        <taxon>Eukaryota</taxon>
        <taxon>Viridiplantae</taxon>
        <taxon>Streptophyta</taxon>
        <taxon>Embryophyta</taxon>
        <taxon>Tracheophyta</taxon>
        <taxon>Spermatophyta</taxon>
        <taxon>Magnoliopsida</taxon>
        <taxon>eudicotyledons</taxon>
        <taxon>Gunneridae</taxon>
        <taxon>Pentapetalae</taxon>
        <taxon>rosids</taxon>
        <taxon>fabids</taxon>
        <taxon>Fabales</taxon>
        <taxon>Fabaceae</taxon>
        <taxon>Papilionoideae</taxon>
        <taxon>50 kb inversion clade</taxon>
        <taxon>dalbergioids sensu lato</taxon>
        <taxon>Dalbergieae</taxon>
        <taxon>Pterocarpus clade</taxon>
        <taxon>Arachis</taxon>
    </lineage>
</organism>
<proteinExistence type="predicted"/>
<keyword evidence="11" id="KW-1185">Reference proteome</keyword>
<dbReference type="Pfam" id="PF25019">
    <property type="entry name" value="LRR_R13L1-DRL21"/>
    <property type="match status" value="1"/>
</dbReference>
<evidence type="ECO:0000313" key="10">
    <source>
        <dbReference type="EMBL" id="RYR71464.1"/>
    </source>
</evidence>
<dbReference type="SMART" id="SM00369">
    <property type="entry name" value="LRR_TYP"/>
    <property type="match status" value="2"/>
</dbReference>
<dbReference type="EMBL" id="SDMP01000002">
    <property type="protein sequence ID" value="RYR71464.1"/>
    <property type="molecule type" value="Genomic_DNA"/>
</dbReference>
<keyword evidence="5" id="KW-0067">ATP-binding</keyword>
<dbReference type="STRING" id="3818.A0A445E7G6"/>
<dbReference type="InterPro" id="IPR002182">
    <property type="entry name" value="NB-ARC"/>
</dbReference>
<dbReference type="Pfam" id="PF23559">
    <property type="entry name" value="WHD_DRP"/>
    <property type="match status" value="1"/>
</dbReference>
<dbReference type="Pfam" id="PF18052">
    <property type="entry name" value="Rx_N"/>
    <property type="match status" value="1"/>
</dbReference>
<evidence type="ECO:0000259" key="6">
    <source>
        <dbReference type="Pfam" id="PF00931"/>
    </source>
</evidence>
<dbReference type="Gene3D" id="1.10.10.10">
    <property type="entry name" value="Winged helix-like DNA-binding domain superfamily/Winged helix DNA-binding domain"/>
    <property type="match status" value="1"/>
</dbReference>
<dbReference type="Gene3D" id="3.40.50.300">
    <property type="entry name" value="P-loop containing nucleotide triphosphate hydrolases"/>
    <property type="match status" value="1"/>
</dbReference>
<dbReference type="AlphaFoldDB" id="A0A445E7G6"/>
<dbReference type="InterPro" id="IPR056789">
    <property type="entry name" value="LRR_R13L1-DRL21"/>
</dbReference>
<dbReference type="FunFam" id="3.40.50.300:FF:001091">
    <property type="entry name" value="Probable disease resistance protein At1g61300"/>
    <property type="match status" value="1"/>
</dbReference>
<feature type="domain" description="NB-ARC" evidence="6">
    <location>
        <begin position="166"/>
        <end position="336"/>
    </location>
</feature>
<reference evidence="10 11" key="1">
    <citation type="submission" date="2019-01" db="EMBL/GenBank/DDBJ databases">
        <title>Sequencing of cultivated peanut Arachis hypogaea provides insights into genome evolution and oil improvement.</title>
        <authorList>
            <person name="Chen X."/>
        </authorList>
    </citation>
    <scope>NUCLEOTIDE SEQUENCE [LARGE SCALE GENOMIC DNA]</scope>
    <source>
        <strain evidence="11">cv. Fuhuasheng</strain>
        <tissue evidence="10">Leaves</tissue>
    </source>
</reference>
<evidence type="ECO:0000256" key="1">
    <source>
        <dbReference type="ARBA" id="ARBA00022614"/>
    </source>
</evidence>
<keyword evidence="2" id="KW-0677">Repeat</keyword>
<keyword evidence="1" id="KW-0433">Leucine-rich repeat</keyword>
<dbReference type="SUPFAM" id="SSF52058">
    <property type="entry name" value="L domain-like"/>
    <property type="match status" value="2"/>
</dbReference>
<dbReference type="InterPro" id="IPR003591">
    <property type="entry name" value="Leu-rich_rpt_typical-subtyp"/>
</dbReference>
<dbReference type="InterPro" id="IPR036388">
    <property type="entry name" value="WH-like_DNA-bd_sf"/>
</dbReference>
<dbReference type="InterPro" id="IPR027417">
    <property type="entry name" value="P-loop_NTPase"/>
</dbReference>
<dbReference type="GO" id="GO:0005524">
    <property type="term" value="F:ATP binding"/>
    <property type="evidence" value="ECO:0007669"/>
    <property type="project" value="UniProtKB-KW"/>
</dbReference>
<gene>
    <name evidence="10" type="ORF">Ahy_A02g005727</name>
</gene>
<dbReference type="PANTHER" id="PTHR36766:SF51">
    <property type="entry name" value="DISEASE RESISTANCE RPP13-LIKE PROTEIN 1"/>
    <property type="match status" value="1"/>
</dbReference>
<evidence type="ECO:0000256" key="3">
    <source>
        <dbReference type="ARBA" id="ARBA00022741"/>
    </source>
</evidence>
<dbReference type="GO" id="GO:0051707">
    <property type="term" value="P:response to other organism"/>
    <property type="evidence" value="ECO:0007669"/>
    <property type="project" value="UniProtKB-ARBA"/>
</dbReference>
<dbReference type="GO" id="GO:0006952">
    <property type="term" value="P:defense response"/>
    <property type="evidence" value="ECO:0007669"/>
    <property type="project" value="UniProtKB-KW"/>
</dbReference>
<dbReference type="InterPro" id="IPR032675">
    <property type="entry name" value="LRR_dom_sf"/>
</dbReference>
<dbReference type="Gene3D" id="3.80.10.10">
    <property type="entry name" value="Ribonuclease Inhibitor"/>
    <property type="match status" value="4"/>
</dbReference>
<dbReference type="PANTHER" id="PTHR36766">
    <property type="entry name" value="PLANT BROAD-SPECTRUM MILDEW RESISTANCE PROTEIN RPW8"/>
    <property type="match status" value="1"/>
</dbReference>
<evidence type="ECO:0000313" key="11">
    <source>
        <dbReference type="Proteomes" id="UP000289738"/>
    </source>
</evidence>
<evidence type="ECO:0000259" key="9">
    <source>
        <dbReference type="Pfam" id="PF25019"/>
    </source>
</evidence>
<evidence type="ECO:0000259" key="7">
    <source>
        <dbReference type="Pfam" id="PF18052"/>
    </source>
</evidence>
<dbReference type="InterPro" id="IPR058922">
    <property type="entry name" value="WHD_DRP"/>
</dbReference>
<dbReference type="Pfam" id="PF00931">
    <property type="entry name" value="NB-ARC"/>
    <property type="match status" value="1"/>
</dbReference>
<dbReference type="SUPFAM" id="SSF52540">
    <property type="entry name" value="P-loop containing nucleoside triphosphate hydrolases"/>
    <property type="match status" value="1"/>
</dbReference>
<sequence length="1206" mass="136665">MAEKLYGGAYLSPFVDAVLDNLTSILEEDDSFLKRNNLLGRLQNYLYDVAPVLDDAELKQFSDKKVKKWLVDLQDALFMADDLLDELSTKAAIAAAQRDPSNSSSWSCLVDSYIEDTGDIENIVRRLESVVARKNYLRLKESAKVDMSWRIPSTCLVEPSEICGRKEDKEAILKLLLDDDDAADGDLSVIPIVGMGGIGKTTLAQLLYHDDKVKENFDLRGWVCVSEEFDIVKVTKTIIEVITSSSCNLTDLNLLQLDLKEKLSRQKFFIVLDDVWNENYSDWDKLLKPFQKGVKGSKILITTRNKKVASLVQTVSPHELRSLSDEDCWLVFTKHARLSTVSVDNPTLEKIGRDIVKKCDGLPLAAQALGGILRGNSDIRNWNHLLKSEIWELSNDRINVVPALKISYYFLPSYLKQCFVYCSLYPKDYEFSKDELMLLWMAENFLQPVEKKTMEEVGGEYFDELIARSFLQPHSTWRNKFVMHDLVHDLAMTCAGEFYFRAEEVRNAVEVDIKARHLSHNAKGNYPMSKVLGVCDAIKHTRTFLEINLGSEIPFNMENAPCIMLSQLKYLRALSFESFPLESVPDSIGELIHLRYLDLSKTNIVALPESLGNLYNLQTLKLYSCSNLKMLPVGMKDLVNLRHLDIRGTKLREMPKGMSKLRSLQFLSNYFVGKHEENKIKELGALVDLHQSISIKELENVVNSNEASMAGMFDKDGIDFMTLSWSRNKDENTVDSQMERDILDKLQPHTNLKELEINGYRGTTFPDWVGHSSYHNITKITLIRCRSCCMLPSFGQLPSLKHLSISHFKSLESVGAEFYFNQNGESCLETPPFPMLETLSFYLMPCWKEWRSLEFNGFPRLRELTIFGCPMLRGDLPIHLPSLQSLQISHCKQLSCCVPRAPAITSLSIQGKRLVGSVVEAITNTQLSCLTSLCISDCSSHIWFPVSAIPPSLQKLTIQHCRKLEFEMDGQHHSLQELSIENSCDSVTSFSLLDAFPNLVRVEISYCGIMECIVVSRSLSSLRSLHINECRSLKSVSTLWMAAPQLEVLTLLKCPEIELSATGDPQRSLRSLEISHSEKLVSSAAFMNSQFHGLTHLCIGRECESVKCLPKEGWLPPSLESLTLYDIKNVETLECKGLAHLTSLQHLYISKCRKLENIDGEKLPASLIQLNICGSPLLGKRCQEKDPQLWPKISHIPAIQVDYRWI</sequence>
<protein>
    <recommendedName>
        <fullName evidence="12">Disease resistance RPP13-like protein</fullName>
    </recommendedName>
</protein>